<dbReference type="EMBL" id="JFAX01000001">
    <property type="protein sequence ID" value="EXI69594.1"/>
    <property type="molecule type" value="Genomic_DNA"/>
</dbReference>
<keyword evidence="2" id="KW-1185">Reference proteome</keyword>
<name>A0A011PT98_9PROT</name>
<organism evidence="1 2">
    <name type="scientific">Candidatus Accumulibacter adjunctus</name>
    <dbReference type="NCBI Taxonomy" id="1454001"/>
    <lineage>
        <taxon>Bacteria</taxon>
        <taxon>Pseudomonadati</taxon>
        <taxon>Pseudomonadota</taxon>
        <taxon>Betaproteobacteria</taxon>
        <taxon>Candidatus Accumulibacter</taxon>
    </lineage>
</organism>
<protein>
    <recommendedName>
        <fullName evidence="3">Glycosyl transferase CAP10 domain-containing protein</fullName>
    </recommendedName>
</protein>
<dbReference type="PATRIC" id="fig|1454001.3.peg.268"/>
<accession>A0A011PT98</accession>
<comment type="caution">
    <text evidence="1">The sequence shown here is derived from an EMBL/GenBank/DDBJ whole genome shotgun (WGS) entry which is preliminary data.</text>
</comment>
<gene>
    <name evidence="1" type="ORF">AW08_00087</name>
</gene>
<evidence type="ECO:0000313" key="1">
    <source>
        <dbReference type="EMBL" id="EXI69594.1"/>
    </source>
</evidence>
<sequence length="431" mass="49762">MSRLNIMVLHRLGNPRLAPSFLCHHVFALRDAFPEHNYLYHDTELPLPDYVRDVDFDAIVLDVTFLWIRWLAEATFLNIRETYSFVRDSGGLKLAFPQDEYDCNELLDDWMCDWRVDHLFSVISSHWNVLYPRYHRQGSIRLAYTGYVDPTLLAKEGRPFDHRRIDIGYRARRLPPYFGRIGETKWAIGERVEIPAKRAGLTTDIVLGDQGTLLGPQWLDFLGDCRFTLGANSGSSLLDPRGDIQRRVRAYLNAHPAASFEEVEANCFPGLDGRHSFTAISPRVLEAGLLGSCQVLVEGDYSGIVRPWEHYIPISADASDFQQVLEAMRDRQLVDRLISNCRETILDTKELHYRHKAATVIGLIESHRVGSGPAADAETVQRTIRRYEEDMRQTYAKHWRRQSFRRNMSRFVDRSPTVSRLARTVWSRLRG</sequence>
<evidence type="ECO:0000313" key="2">
    <source>
        <dbReference type="Proteomes" id="UP000020218"/>
    </source>
</evidence>
<proteinExistence type="predicted"/>
<dbReference type="STRING" id="1454001.AW08_00087"/>
<reference evidence="1" key="1">
    <citation type="submission" date="2014-02" db="EMBL/GenBank/DDBJ databases">
        <title>Expanding our view of genomic diversity in Candidatus Accumulibacter clades.</title>
        <authorList>
            <person name="Skennerton C.T."/>
            <person name="Barr J.J."/>
            <person name="Slater F.R."/>
            <person name="Bond P.L."/>
            <person name="Tyson G.W."/>
        </authorList>
    </citation>
    <scope>NUCLEOTIDE SEQUENCE [LARGE SCALE GENOMIC DNA]</scope>
</reference>
<evidence type="ECO:0008006" key="3">
    <source>
        <dbReference type="Google" id="ProtNLM"/>
    </source>
</evidence>
<dbReference type="AlphaFoldDB" id="A0A011PT98"/>
<dbReference type="Proteomes" id="UP000020218">
    <property type="component" value="Unassembled WGS sequence"/>
</dbReference>